<comment type="subcellular location">
    <subcellularLocation>
        <location evidence="2">Endosome membrane</location>
        <topology evidence="2">Peripheral membrane protein</topology>
    </subcellularLocation>
    <subcellularLocation>
        <location evidence="1">Late endosome membrane</location>
    </subcellularLocation>
    <subcellularLocation>
        <location evidence="3">Lysosome membrane</location>
        <topology evidence="3">Peripheral membrane protein</topology>
        <orientation evidence="3">Cytoplasmic side</orientation>
    </subcellularLocation>
</comment>
<organism evidence="10">
    <name type="scientific">Schistosoma japonicum</name>
    <name type="common">Blood fluke</name>
    <dbReference type="NCBI Taxonomy" id="6182"/>
    <lineage>
        <taxon>Eukaryota</taxon>
        <taxon>Metazoa</taxon>
        <taxon>Spiralia</taxon>
        <taxon>Lophotrochozoa</taxon>
        <taxon>Platyhelminthes</taxon>
        <taxon>Trematoda</taxon>
        <taxon>Digenea</taxon>
        <taxon>Strigeidida</taxon>
        <taxon>Schistosomatoidea</taxon>
        <taxon>Schistosomatidae</taxon>
        <taxon>Schistosoma</taxon>
    </lineage>
</organism>
<feature type="domain" description="LITAF" evidence="9">
    <location>
        <begin position="15"/>
        <end position="99"/>
    </location>
</feature>
<dbReference type="InterPro" id="IPR037519">
    <property type="entry name" value="LITAF_fam"/>
</dbReference>
<feature type="transmembrane region" description="Helical" evidence="8">
    <location>
        <begin position="52"/>
        <end position="76"/>
    </location>
</feature>
<gene>
    <name evidence="11" type="ORF">EWB00_002444</name>
</gene>
<keyword evidence="12" id="KW-1185">Reference proteome</keyword>
<evidence type="ECO:0000256" key="6">
    <source>
        <dbReference type="ARBA" id="ARBA00022833"/>
    </source>
</evidence>
<name>C1LKS8_SCHJA</name>
<dbReference type="PROSITE" id="PS51837">
    <property type="entry name" value="LITAF"/>
    <property type="match status" value="1"/>
</dbReference>
<dbReference type="EMBL" id="SKCS01000180">
    <property type="protein sequence ID" value="TNN14226.1"/>
    <property type="molecule type" value="Genomic_DNA"/>
</dbReference>
<evidence type="ECO:0000256" key="4">
    <source>
        <dbReference type="ARBA" id="ARBA00005975"/>
    </source>
</evidence>
<dbReference type="EMBL" id="FN319580">
    <property type="protein sequence ID" value="CAX75307.1"/>
    <property type="molecule type" value="mRNA"/>
</dbReference>
<keyword evidence="7 8" id="KW-0472">Membrane</keyword>
<keyword evidence="6" id="KW-0862">Zinc</keyword>
<dbReference type="OrthoDB" id="5599753at2759"/>
<dbReference type="InterPro" id="IPR006629">
    <property type="entry name" value="LITAF"/>
</dbReference>
<keyword evidence="8" id="KW-1133">Transmembrane helix</keyword>
<dbReference type="STRING" id="6182.C1LKS8"/>
<dbReference type="GO" id="GO:0031902">
    <property type="term" value="C:late endosome membrane"/>
    <property type="evidence" value="ECO:0007669"/>
    <property type="project" value="UniProtKB-SubCell"/>
</dbReference>
<dbReference type="Proteomes" id="UP000311919">
    <property type="component" value="Unassembled WGS sequence"/>
</dbReference>
<dbReference type="AlphaFoldDB" id="C1LKS8"/>
<evidence type="ECO:0000313" key="10">
    <source>
        <dbReference type="EMBL" id="CAX75306.1"/>
    </source>
</evidence>
<evidence type="ECO:0000256" key="8">
    <source>
        <dbReference type="SAM" id="Phobius"/>
    </source>
</evidence>
<dbReference type="PANTHER" id="PTHR23292">
    <property type="entry name" value="LIPOPOLYSACCHARIDE-INDUCED TUMOR NECROSIS FACTOR-ALPHA FACTOR"/>
    <property type="match status" value="1"/>
</dbReference>
<evidence type="ECO:0000256" key="7">
    <source>
        <dbReference type="ARBA" id="ARBA00023136"/>
    </source>
</evidence>
<reference evidence="11 12" key="3">
    <citation type="submission" date="2019-03" db="EMBL/GenBank/DDBJ databases">
        <title>An improved genome assembly of the fluke Schistosoma japonicum.</title>
        <authorList>
            <person name="Hu W."/>
            <person name="Luo F."/>
            <person name="Yin M."/>
            <person name="Mo X."/>
            <person name="Sun C."/>
            <person name="Wu Q."/>
            <person name="Zhu B."/>
            <person name="Xiang M."/>
            <person name="Wang J."/>
            <person name="Wang Y."/>
            <person name="Zhang T."/>
            <person name="Xu B."/>
            <person name="Zheng H."/>
            <person name="Feng Z."/>
        </authorList>
    </citation>
    <scope>NUCLEOTIDE SEQUENCE [LARGE SCALE GENOMIC DNA]</scope>
    <source>
        <strain evidence="11">HuSjv2</strain>
        <tissue evidence="11">Worms</tissue>
    </source>
</reference>
<protein>
    <submittedName>
        <fullName evidence="10 11">Lipopolysaccharide-induced tumor necrosis factor-alpha factor</fullName>
    </submittedName>
</protein>
<comment type="similarity">
    <text evidence="4">Belongs to the CDIP1/LITAF family.</text>
</comment>
<evidence type="ECO:0000259" key="9">
    <source>
        <dbReference type="PROSITE" id="PS51837"/>
    </source>
</evidence>
<reference evidence="10" key="2">
    <citation type="submission" date="2009-03" db="EMBL/GenBank/DDBJ databases">
        <authorList>
            <person name="Gang L."/>
        </authorList>
    </citation>
    <scope>NUCLEOTIDE SEQUENCE</scope>
    <source>
        <strain evidence="10">Anhui</strain>
    </source>
</reference>
<dbReference type="EMBL" id="FN319581">
    <property type="protein sequence ID" value="CAX75308.1"/>
    <property type="molecule type" value="mRNA"/>
</dbReference>
<evidence type="ECO:0000256" key="2">
    <source>
        <dbReference type="ARBA" id="ARBA00004481"/>
    </source>
</evidence>
<evidence type="ECO:0000313" key="12">
    <source>
        <dbReference type="Proteomes" id="UP000311919"/>
    </source>
</evidence>
<dbReference type="EMBL" id="FN319582">
    <property type="protein sequence ID" value="CAX75309.1"/>
    <property type="molecule type" value="mRNA"/>
</dbReference>
<dbReference type="PANTHER" id="PTHR23292:SF6">
    <property type="entry name" value="FI16602P1-RELATED"/>
    <property type="match status" value="1"/>
</dbReference>
<proteinExistence type="evidence at transcript level"/>
<keyword evidence="8" id="KW-0812">Transmembrane</keyword>
<dbReference type="GO" id="GO:0005765">
    <property type="term" value="C:lysosomal membrane"/>
    <property type="evidence" value="ECO:0007669"/>
    <property type="project" value="UniProtKB-SubCell"/>
</dbReference>
<evidence type="ECO:0000256" key="5">
    <source>
        <dbReference type="ARBA" id="ARBA00022723"/>
    </source>
</evidence>
<evidence type="ECO:0000256" key="3">
    <source>
        <dbReference type="ARBA" id="ARBA00004630"/>
    </source>
</evidence>
<dbReference type="SMART" id="SM00714">
    <property type="entry name" value="LITAF"/>
    <property type="match status" value="1"/>
</dbReference>
<dbReference type="GO" id="GO:0008270">
    <property type="term" value="F:zinc ion binding"/>
    <property type="evidence" value="ECO:0007669"/>
    <property type="project" value="TreeGrafter"/>
</dbReference>
<dbReference type="Pfam" id="PF10601">
    <property type="entry name" value="zf-LITAF-like"/>
    <property type="match status" value="1"/>
</dbReference>
<evidence type="ECO:0000256" key="1">
    <source>
        <dbReference type="ARBA" id="ARBA00004414"/>
    </source>
</evidence>
<keyword evidence="5" id="KW-0479">Metal-binding</keyword>
<dbReference type="EMBL" id="FN319583">
    <property type="protein sequence ID" value="CAX75310.1"/>
    <property type="molecule type" value="mRNA"/>
</dbReference>
<accession>C1LKS8</accession>
<evidence type="ECO:0000313" key="11">
    <source>
        <dbReference type="EMBL" id="TNN14226.1"/>
    </source>
</evidence>
<reference evidence="10" key="1">
    <citation type="journal article" date="2009" name="Nature">
        <title>The Schistosoma japonicum genome reveals features of host-parasite interplay.</title>
        <authorList>
            <person name="Liu F."/>
            <person name="Zhou Y."/>
            <person name="Wang Z.Q."/>
            <person name="Lu G."/>
            <person name="Zheng H."/>
            <person name="Brindley P.J."/>
            <person name="McManus D.P."/>
            <person name="Blair D."/>
            <person name="Zhang Q.H."/>
            <person name="Zhong Y."/>
            <person name="Wang S."/>
            <person name="Han Z.G."/>
            <person name="Chen Z."/>
        </authorList>
    </citation>
    <scope>NUCLEOTIDE SEQUENCE</scope>
    <source>
        <strain evidence="10">Anhui</strain>
    </source>
</reference>
<sequence length="108" mass="11959">MMNPSAPYPDNSSIPVTIQVMPRQPLRDKPVYITCPLCKFNITTSLFYHNGILTFTACVCLAVFGCDLGCCLIPFLCKACKNVEHRCPNCQGSIDTFDRISDCMSAID</sequence>
<dbReference type="EMBL" id="FN319579">
    <property type="protein sequence ID" value="CAX75306.1"/>
    <property type="molecule type" value="mRNA"/>
</dbReference>